<evidence type="ECO:0000313" key="2">
    <source>
        <dbReference type="EMBL" id="QJH97249.1"/>
    </source>
</evidence>
<dbReference type="EMBL" id="MT144679">
    <property type="protein sequence ID" value="QJH97249.1"/>
    <property type="molecule type" value="Genomic_DNA"/>
</dbReference>
<reference evidence="2" key="1">
    <citation type="submission" date="2020-03" db="EMBL/GenBank/DDBJ databases">
        <title>The deep terrestrial virosphere.</title>
        <authorList>
            <person name="Holmfeldt K."/>
            <person name="Nilsson E."/>
            <person name="Simone D."/>
            <person name="Lopez-Fernandez M."/>
            <person name="Wu X."/>
            <person name="de Brujin I."/>
            <person name="Lundin D."/>
            <person name="Andersson A."/>
            <person name="Bertilsson S."/>
            <person name="Dopson M."/>
        </authorList>
    </citation>
    <scope>NUCLEOTIDE SEQUENCE</scope>
    <source>
        <strain evidence="1">MM415A04482</strain>
        <strain evidence="2">TM448B00955</strain>
    </source>
</reference>
<dbReference type="AlphaFoldDB" id="A0A6M3XHI6"/>
<sequence>MRNTPRYDPETGEWKYGGKRMMTKFENFERAFDGHVGSCSATCACGRVFYNPDRSWDFEENELEDLEKDPNATGLDYAVSFVEFEGQTNVMACDCWHNRAKQIMGFLDSHANKIAEYLKLEKERKTQEAENSPVV</sequence>
<name>A0A6M3XHI6_9ZZZZ</name>
<proteinExistence type="predicted"/>
<protein>
    <submittedName>
        <fullName evidence="2">Uncharacterized protein</fullName>
    </submittedName>
</protein>
<evidence type="ECO:0000313" key="1">
    <source>
        <dbReference type="EMBL" id="QJA69571.1"/>
    </source>
</evidence>
<gene>
    <name evidence="1" type="ORF">MM415A04482_0005</name>
    <name evidence="2" type="ORF">TM448B00955_0014</name>
</gene>
<organism evidence="2">
    <name type="scientific">viral metagenome</name>
    <dbReference type="NCBI Taxonomy" id="1070528"/>
    <lineage>
        <taxon>unclassified sequences</taxon>
        <taxon>metagenomes</taxon>
        <taxon>organismal metagenomes</taxon>
    </lineage>
</organism>
<accession>A0A6M3XHI6</accession>
<dbReference type="EMBL" id="MT141717">
    <property type="protein sequence ID" value="QJA69571.1"/>
    <property type="molecule type" value="Genomic_DNA"/>
</dbReference>